<evidence type="ECO:0000313" key="2">
    <source>
        <dbReference type="EMBL" id="KAH0533859.1"/>
    </source>
</evidence>
<evidence type="ECO:0000313" key="3">
    <source>
        <dbReference type="Proteomes" id="UP000698800"/>
    </source>
</evidence>
<proteinExistence type="predicted"/>
<comment type="caution">
    <text evidence="2">The sequence shown here is derived from an EMBL/GenBank/DDBJ whole genome shotgun (WGS) entry which is preliminary data.</text>
</comment>
<keyword evidence="3" id="KW-1185">Reference proteome</keyword>
<name>A0A9P8HU04_9PEZI</name>
<accession>A0A9P8HU04</accession>
<dbReference type="Proteomes" id="UP000698800">
    <property type="component" value="Unassembled WGS sequence"/>
</dbReference>
<gene>
    <name evidence="2" type="ORF">FGG08_007518</name>
</gene>
<dbReference type="AlphaFoldDB" id="A0A9P8HU04"/>
<evidence type="ECO:0000256" key="1">
    <source>
        <dbReference type="SAM" id="MobiDB-lite"/>
    </source>
</evidence>
<feature type="region of interest" description="Disordered" evidence="1">
    <location>
        <begin position="1"/>
        <end position="51"/>
    </location>
</feature>
<dbReference type="EMBL" id="JAGHQL010000333">
    <property type="protein sequence ID" value="KAH0533859.1"/>
    <property type="molecule type" value="Genomic_DNA"/>
</dbReference>
<organism evidence="2 3">
    <name type="scientific">Glutinoglossum americanum</name>
    <dbReference type="NCBI Taxonomy" id="1670608"/>
    <lineage>
        <taxon>Eukaryota</taxon>
        <taxon>Fungi</taxon>
        <taxon>Dikarya</taxon>
        <taxon>Ascomycota</taxon>
        <taxon>Pezizomycotina</taxon>
        <taxon>Geoglossomycetes</taxon>
        <taxon>Geoglossales</taxon>
        <taxon>Geoglossaceae</taxon>
        <taxon>Glutinoglossum</taxon>
    </lineage>
</organism>
<protein>
    <submittedName>
        <fullName evidence="2">Uncharacterized protein</fullName>
    </submittedName>
</protein>
<reference evidence="2" key="1">
    <citation type="submission" date="2021-03" db="EMBL/GenBank/DDBJ databases">
        <title>Comparative genomics and phylogenomic investigation of the class Geoglossomycetes provide insights into ecological specialization and systematics.</title>
        <authorList>
            <person name="Melie T."/>
            <person name="Pirro S."/>
            <person name="Miller A.N."/>
            <person name="Quandt A."/>
        </authorList>
    </citation>
    <scope>NUCLEOTIDE SEQUENCE</scope>
    <source>
        <strain evidence="2">GBOQ0MN5Z8</strain>
    </source>
</reference>
<sequence>MAHTEDPRNNNDQPGDLVLTDMLWESQSDGGDLAPADTRGSQNNGQPDIGSEGARLVQSLTRDLLRAQQDVITGLSRPASGVPTATGEGREILKVLRDMSRRLESLEELFAEPPATSDFSELKYEVDAREKNHISRLINAHKGPTETLSSMMGSDNQYMFNLPDTLQGIDNLPAPTLPLRPTRAGRPS</sequence>